<gene>
    <name evidence="1" type="ORF">QT711_05730</name>
</gene>
<dbReference type="Pfam" id="PF19785">
    <property type="entry name" value="UPF0738"/>
    <property type="match status" value="1"/>
</dbReference>
<accession>A0ABU4G6Y3</accession>
<dbReference type="InterPro" id="IPR020908">
    <property type="entry name" value="UPF0738"/>
</dbReference>
<comment type="caution">
    <text evidence="1">The sequence shown here is derived from an EMBL/GenBank/DDBJ whole genome shotgun (WGS) entry which is preliminary data.</text>
</comment>
<protein>
    <submittedName>
        <fullName evidence="1">Uncharacterized protein</fullName>
    </submittedName>
</protein>
<dbReference type="Proteomes" id="UP001282284">
    <property type="component" value="Unassembled WGS sequence"/>
</dbReference>
<organism evidence="1 2">
    <name type="scientific">Sporosarcina saromensis</name>
    <dbReference type="NCBI Taxonomy" id="359365"/>
    <lineage>
        <taxon>Bacteria</taxon>
        <taxon>Bacillati</taxon>
        <taxon>Bacillota</taxon>
        <taxon>Bacilli</taxon>
        <taxon>Bacillales</taxon>
        <taxon>Caryophanaceae</taxon>
        <taxon>Sporosarcina</taxon>
    </lineage>
</organism>
<sequence>MRIQNRIKEGQKVGNDMHFILEANESHSIGTPAQKMITDSDETAFVYLMDVDEGYAYIHFPRETWSSMLQALDGGADPYLVWKDESIPLKGFIEELTMLLYNIEGNDNYGEAFTTAVEQEFEAFLQRVN</sequence>
<evidence type="ECO:0000313" key="2">
    <source>
        <dbReference type="Proteomes" id="UP001282284"/>
    </source>
</evidence>
<dbReference type="RefSeq" id="WP_317942555.1">
    <property type="nucleotide sequence ID" value="NZ_JAUBDI010000003.1"/>
</dbReference>
<dbReference type="EMBL" id="JAUBDI010000003">
    <property type="protein sequence ID" value="MDW0112676.1"/>
    <property type="molecule type" value="Genomic_DNA"/>
</dbReference>
<name>A0ABU4G6Y3_9BACL</name>
<reference evidence="1 2" key="1">
    <citation type="submission" date="2023-06" db="EMBL/GenBank/DDBJ databases">
        <title>Sporosarcina sp. nov., isolated from Korean traditional fermented seafood 'Jeotgal'.</title>
        <authorList>
            <person name="Yang A.I."/>
            <person name="Shin N.-R."/>
        </authorList>
    </citation>
    <scope>NUCLEOTIDE SEQUENCE [LARGE SCALE GENOMIC DNA]</scope>
    <source>
        <strain evidence="1 2">KCTC13119</strain>
    </source>
</reference>
<keyword evidence="2" id="KW-1185">Reference proteome</keyword>
<evidence type="ECO:0000313" key="1">
    <source>
        <dbReference type="EMBL" id="MDW0112676.1"/>
    </source>
</evidence>
<proteinExistence type="predicted"/>